<organism evidence="1 2">
    <name type="scientific">Paramuricea clavata</name>
    <name type="common">Red gorgonian</name>
    <name type="synonym">Violescent sea-whip</name>
    <dbReference type="NCBI Taxonomy" id="317549"/>
    <lineage>
        <taxon>Eukaryota</taxon>
        <taxon>Metazoa</taxon>
        <taxon>Cnidaria</taxon>
        <taxon>Anthozoa</taxon>
        <taxon>Octocorallia</taxon>
        <taxon>Malacalcyonacea</taxon>
        <taxon>Plexauridae</taxon>
        <taxon>Paramuricea</taxon>
    </lineage>
</organism>
<dbReference type="AlphaFoldDB" id="A0A7D9HYK6"/>
<evidence type="ECO:0000313" key="1">
    <source>
        <dbReference type="EMBL" id="CAB3993933.1"/>
    </source>
</evidence>
<protein>
    <submittedName>
        <fullName evidence="1">Uncharacterized protein</fullName>
    </submittedName>
</protein>
<reference evidence="1" key="1">
    <citation type="submission" date="2020-04" db="EMBL/GenBank/DDBJ databases">
        <authorList>
            <person name="Alioto T."/>
            <person name="Alioto T."/>
            <person name="Gomez Garrido J."/>
        </authorList>
    </citation>
    <scope>NUCLEOTIDE SEQUENCE</scope>
    <source>
        <strain evidence="1">A484AB</strain>
    </source>
</reference>
<accession>A0A7D9HYK6</accession>
<name>A0A7D9HYK6_PARCT</name>
<dbReference type="EMBL" id="CACRXK020002358">
    <property type="protein sequence ID" value="CAB3993933.1"/>
    <property type="molecule type" value="Genomic_DNA"/>
</dbReference>
<proteinExistence type="predicted"/>
<gene>
    <name evidence="1" type="ORF">PACLA_8A067925</name>
</gene>
<dbReference type="Proteomes" id="UP001152795">
    <property type="component" value="Unassembled WGS sequence"/>
</dbReference>
<evidence type="ECO:0000313" key="2">
    <source>
        <dbReference type="Proteomes" id="UP001152795"/>
    </source>
</evidence>
<sequence>MKIQPDSMPDKKCGLLFVSVSQSDNDQESNCTTIKLACSGIVVCPEILQDNTVHTRVIFLAQIDVQNSLQSMLEGSYKSGLLKIGLRNAFSHVRSNIEEYNNMLSGI</sequence>
<keyword evidence="2" id="KW-1185">Reference proteome</keyword>
<comment type="caution">
    <text evidence="1">The sequence shown here is derived from an EMBL/GenBank/DDBJ whole genome shotgun (WGS) entry which is preliminary data.</text>
</comment>
<dbReference type="OrthoDB" id="5966951at2759"/>